<dbReference type="PANTHER" id="PTHR18964:SF149">
    <property type="entry name" value="BIFUNCTIONAL UDP-N-ACETYLGLUCOSAMINE 2-EPIMERASE_N-ACETYLMANNOSAMINE KINASE"/>
    <property type="match status" value="1"/>
</dbReference>
<accession>A0A2N7RYX0</accession>
<dbReference type="InterPro" id="IPR001845">
    <property type="entry name" value="HTH_ArsR_DNA-bd_dom"/>
</dbReference>
<dbReference type="GeneID" id="303186282"/>
<dbReference type="InterPro" id="IPR036390">
    <property type="entry name" value="WH_DNA-bd_sf"/>
</dbReference>
<dbReference type="InterPro" id="IPR043129">
    <property type="entry name" value="ATPase_NBD"/>
</dbReference>
<dbReference type="InterPro" id="IPR036388">
    <property type="entry name" value="WH-like_DNA-bd_sf"/>
</dbReference>
<dbReference type="InterPro" id="IPR000600">
    <property type="entry name" value="ROK"/>
</dbReference>
<dbReference type="Gene3D" id="3.30.420.40">
    <property type="match status" value="2"/>
</dbReference>
<dbReference type="SUPFAM" id="SSF46785">
    <property type="entry name" value="Winged helix' DNA-binding domain"/>
    <property type="match status" value="1"/>
</dbReference>
<dbReference type="CDD" id="cd23763">
    <property type="entry name" value="ASKHA_ATPase_ROK"/>
    <property type="match status" value="1"/>
</dbReference>
<evidence type="ECO:0000259" key="2">
    <source>
        <dbReference type="SMART" id="SM00418"/>
    </source>
</evidence>
<reference evidence="3 4" key="1">
    <citation type="journal article" date="2017" name="Elife">
        <title>Extensive horizontal gene transfer in cheese-associated bacteria.</title>
        <authorList>
            <person name="Bonham K.S."/>
            <person name="Wolfe B.E."/>
            <person name="Dutton R.J."/>
        </authorList>
    </citation>
    <scope>NUCLEOTIDE SEQUENCE [LARGE SCALE GENOMIC DNA]</scope>
    <source>
        <strain evidence="3 4">JB182</strain>
    </source>
</reference>
<evidence type="ECO:0000256" key="1">
    <source>
        <dbReference type="ARBA" id="ARBA00006479"/>
    </source>
</evidence>
<dbReference type="Proteomes" id="UP000235739">
    <property type="component" value="Unassembled WGS sequence"/>
</dbReference>
<dbReference type="EMBL" id="PNQX01000003">
    <property type="protein sequence ID" value="PMQ19092.1"/>
    <property type="molecule type" value="Genomic_DNA"/>
</dbReference>
<dbReference type="Pfam" id="PF12802">
    <property type="entry name" value="MarR_2"/>
    <property type="match status" value="1"/>
</dbReference>
<comment type="similarity">
    <text evidence="1">Belongs to the ROK (NagC/XylR) family.</text>
</comment>
<evidence type="ECO:0000313" key="3">
    <source>
        <dbReference type="EMBL" id="PMQ19092.1"/>
    </source>
</evidence>
<protein>
    <submittedName>
        <fullName evidence="3">ROK family transcriptional regulator</fullName>
    </submittedName>
</protein>
<evidence type="ECO:0000313" key="4">
    <source>
        <dbReference type="Proteomes" id="UP000235739"/>
    </source>
</evidence>
<sequence>MTDSTAGPRALATLTDIRVFDYLCQAPATRTQIAAELGISKPTASQAISRLQENGLAVSIERANEPKRGRVPEHYALDSSFGHLLALCLQAEYLQMRATDLSGKTLVDRLYPLTAHTSATEVEQMAAREVARVAGELKSPLLAGAVSQSAPVLREGNPRVRPTPIFPSSGANLAGAFPDGIEVLLDNDVNWMAVAEAGQSNQSLMMLYIGSGLGAGLVIDGQLHRGKHGTAGELETQLIGDSNLREALGAAGMFQTRVLWEKLADKRNWPAFFAPLSQVLSNLIGFVDPERVVAIGPGLTPEMCLDFERELNQKLLEPVQIQLSTLGTDAAARGALAGARELALDHLWENYRVR</sequence>
<dbReference type="SMART" id="SM00418">
    <property type="entry name" value="HTH_ARSR"/>
    <property type="match status" value="1"/>
</dbReference>
<dbReference type="AlphaFoldDB" id="A0A2N7RYX0"/>
<dbReference type="Gene3D" id="1.10.10.10">
    <property type="entry name" value="Winged helix-like DNA-binding domain superfamily/Winged helix DNA-binding domain"/>
    <property type="match status" value="1"/>
</dbReference>
<gene>
    <name evidence="3" type="ORF">CIK84_17285</name>
</gene>
<dbReference type="RefSeq" id="WP_013350029.1">
    <property type="nucleotide sequence ID" value="NZ_JABUYH010000014.1"/>
</dbReference>
<dbReference type="Pfam" id="PF00480">
    <property type="entry name" value="ROK"/>
    <property type="match status" value="1"/>
</dbReference>
<dbReference type="CDD" id="cd00090">
    <property type="entry name" value="HTH_ARSR"/>
    <property type="match status" value="1"/>
</dbReference>
<name>A0A2N7RYX0_9MICC</name>
<dbReference type="PANTHER" id="PTHR18964">
    <property type="entry name" value="ROK (REPRESSOR, ORF, KINASE) FAMILY"/>
    <property type="match status" value="1"/>
</dbReference>
<dbReference type="SUPFAM" id="SSF53067">
    <property type="entry name" value="Actin-like ATPase domain"/>
    <property type="match status" value="1"/>
</dbReference>
<proteinExistence type="inferred from homology"/>
<dbReference type="InterPro" id="IPR000835">
    <property type="entry name" value="HTH_MarR-typ"/>
</dbReference>
<feature type="domain" description="HTH arsR-type" evidence="2">
    <location>
        <begin position="6"/>
        <end position="93"/>
    </location>
</feature>
<organism evidence="3 4">
    <name type="scientific">Glutamicibacter arilaitensis</name>
    <dbReference type="NCBI Taxonomy" id="256701"/>
    <lineage>
        <taxon>Bacteria</taxon>
        <taxon>Bacillati</taxon>
        <taxon>Actinomycetota</taxon>
        <taxon>Actinomycetes</taxon>
        <taxon>Micrococcales</taxon>
        <taxon>Micrococcaceae</taxon>
        <taxon>Glutamicibacter</taxon>
    </lineage>
</organism>
<dbReference type="OMA" id="WINRAGP"/>
<dbReference type="GO" id="GO:0003700">
    <property type="term" value="F:DNA-binding transcription factor activity"/>
    <property type="evidence" value="ECO:0007669"/>
    <property type="project" value="InterPro"/>
</dbReference>
<dbReference type="InterPro" id="IPR011991">
    <property type="entry name" value="ArsR-like_HTH"/>
</dbReference>
<comment type="caution">
    <text evidence="3">The sequence shown here is derived from an EMBL/GenBank/DDBJ whole genome shotgun (WGS) entry which is preliminary data.</text>
</comment>